<dbReference type="RefSeq" id="WP_131416799.1">
    <property type="nucleotide sequence ID" value="NZ_SJXE01000009.1"/>
</dbReference>
<dbReference type="PROSITE" id="PS51257">
    <property type="entry name" value="PROKAR_LIPOPROTEIN"/>
    <property type="match status" value="1"/>
</dbReference>
<evidence type="ECO:0000313" key="2">
    <source>
        <dbReference type="Proteomes" id="UP000292554"/>
    </source>
</evidence>
<accession>A0ABY2AHC3</accession>
<keyword evidence="2" id="KW-1185">Reference proteome</keyword>
<sequence>MKQTFIMLACVLTLSACQSNNIEAGEACGRASVFFVPPKTQDLYMASIDQIDGSNVVNKGAYELAPGKHSFKMYEKITDSRLGVAGNNRGYSKVLEIEVEANKRYNLAAKFIPEKRYSKRNEYWEPVVWQVTDEPCGS</sequence>
<evidence type="ECO:0000313" key="1">
    <source>
        <dbReference type="EMBL" id="TCI01998.1"/>
    </source>
</evidence>
<comment type="caution">
    <text evidence="1">The sequence shown here is derived from an EMBL/GenBank/DDBJ whole genome shotgun (WGS) entry which is preliminary data.</text>
</comment>
<organism evidence="1 2">
    <name type="scientific">Corallincola luteus</name>
    <dbReference type="NCBI Taxonomy" id="1775177"/>
    <lineage>
        <taxon>Bacteria</taxon>
        <taxon>Pseudomonadati</taxon>
        <taxon>Pseudomonadota</taxon>
        <taxon>Gammaproteobacteria</taxon>
        <taxon>Alteromonadales</taxon>
        <taxon>Psychromonadaceae</taxon>
        <taxon>Corallincola</taxon>
    </lineage>
</organism>
<evidence type="ECO:0008006" key="3">
    <source>
        <dbReference type="Google" id="ProtNLM"/>
    </source>
</evidence>
<protein>
    <recommendedName>
        <fullName evidence="3">DUF2846 domain-containing protein</fullName>
    </recommendedName>
</protein>
<gene>
    <name evidence="1" type="ORF">EZV61_15585</name>
</gene>
<proteinExistence type="predicted"/>
<name>A0ABY2AHC3_9GAMM</name>
<dbReference type="Proteomes" id="UP000292554">
    <property type="component" value="Unassembled WGS sequence"/>
</dbReference>
<dbReference type="EMBL" id="SJXE01000009">
    <property type="protein sequence ID" value="TCI01998.1"/>
    <property type="molecule type" value="Genomic_DNA"/>
</dbReference>
<reference evidence="1 2" key="1">
    <citation type="submission" date="2019-02" db="EMBL/GenBank/DDBJ databases">
        <title>Corallincola luteus sp. nov., a marine bacterium isolated from surface sediment of Bohai Sea in China.</title>
        <authorList>
            <person name="Ren Q."/>
        </authorList>
    </citation>
    <scope>NUCLEOTIDE SEQUENCE [LARGE SCALE GENOMIC DNA]</scope>
    <source>
        <strain evidence="1 2">DASS28</strain>
    </source>
</reference>